<comment type="catalytic activity">
    <reaction evidence="1">
        <text>[protein]-peptidylproline (omega=180) = [protein]-peptidylproline (omega=0)</text>
        <dbReference type="Rhea" id="RHEA:16237"/>
        <dbReference type="Rhea" id="RHEA-COMP:10747"/>
        <dbReference type="Rhea" id="RHEA-COMP:10748"/>
        <dbReference type="ChEBI" id="CHEBI:83833"/>
        <dbReference type="ChEBI" id="CHEBI:83834"/>
        <dbReference type="EC" id="5.2.1.8"/>
    </reaction>
</comment>
<dbReference type="SUPFAM" id="SSF54534">
    <property type="entry name" value="FKBP-like"/>
    <property type="match status" value="1"/>
</dbReference>
<accession>A0A830H5J7</accession>
<evidence type="ECO:0000313" key="4">
    <source>
        <dbReference type="EMBL" id="GHP01792.1"/>
    </source>
</evidence>
<dbReference type="PROSITE" id="PS50059">
    <property type="entry name" value="FKBP_PPIASE"/>
    <property type="match status" value="1"/>
</dbReference>
<feature type="region of interest" description="Disordered" evidence="2">
    <location>
        <begin position="1"/>
        <end position="21"/>
    </location>
</feature>
<protein>
    <recommendedName>
        <fullName evidence="1">peptidylprolyl isomerase</fullName>
        <ecNumber evidence="1">5.2.1.8</ecNumber>
    </recommendedName>
</protein>
<dbReference type="InterPro" id="IPR046357">
    <property type="entry name" value="PPIase_dom_sf"/>
</dbReference>
<evidence type="ECO:0000313" key="5">
    <source>
        <dbReference type="Proteomes" id="UP000660262"/>
    </source>
</evidence>
<evidence type="ECO:0000256" key="2">
    <source>
        <dbReference type="SAM" id="MobiDB-lite"/>
    </source>
</evidence>
<keyword evidence="5" id="KW-1185">Reference proteome</keyword>
<dbReference type="InterPro" id="IPR053111">
    <property type="entry name" value="Chloro_FKBP-type_PPIase"/>
</dbReference>
<keyword evidence="1 4" id="KW-0413">Isomerase</keyword>
<dbReference type="AlphaFoldDB" id="A0A830H5J7"/>
<organism evidence="4 5">
    <name type="scientific">Pycnococcus provasolii</name>
    <dbReference type="NCBI Taxonomy" id="41880"/>
    <lineage>
        <taxon>Eukaryota</taxon>
        <taxon>Viridiplantae</taxon>
        <taxon>Chlorophyta</taxon>
        <taxon>Pseudoscourfieldiophyceae</taxon>
        <taxon>Pseudoscourfieldiales</taxon>
        <taxon>Pycnococcaceae</taxon>
        <taxon>Pycnococcus</taxon>
    </lineage>
</organism>
<dbReference type="OrthoDB" id="1902587at2759"/>
<dbReference type="InterPro" id="IPR001179">
    <property type="entry name" value="PPIase_FKBP_dom"/>
</dbReference>
<evidence type="ECO:0000256" key="1">
    <source>
        <dbReference type="PROSITE-ProRule" id="PRU00277"/>
    </source>
</evidence>
<dbReference type="GO" id="GO:0009507">
    <property type="term" value="C:chloroplast"/>
    <property type="evidence" value="ECO:0007669"/>
    <property type="project" value="TreeGrafter"/>
</dbReference>
<dbReference type="PANTHER" id="PTHR47598:SF1">
    <property type="entry name" value="PEPTIDYL-PROLYL CIS-TRANS ISOMERASE FKBP17-2, CHLOROPLASTIC"/>
    <property type="match status" value="1"/>
</dbReference>
<comment type="caution">
    <text evidence="4">The sequence shown here is derived from an EMBL/GenBank/DDBJ whole genome shotgun (WGS) entry which is preliminary data.</text>
</comment>
<dbReference type="Pfam" id="PF00254">
    <property type="entry name" value="FKBP_C"/>
    <property type="match status" value="1"/>
</dbReference>
<dbReference type="GO" id="GO:0003755">
    <property type="term" value="F:peptidyl-prolyl cis-trans isomerase activity"/>
    <property type="evidence" value="ECO:0007669"/>
    <property type="project" value="UniProtKB-KW"/>
</dbReference>
<feature type="domain" description="PPIase FKBP-type" evidence="3">
    <location>
        <begin position="81"/>
        <end position="190"/>
    </location>
</feature>
<evidence type="ECO:0000259" key="3">
    <source>
        <dbReference type="PROSITE" id="PS50059"/>
    </source>
</evidence>
<gene>
    <name evidence="4" type="ORF">PPROV_000054900</name>
</gene>
<dbReference type="Gene3D" id="3.10.50.40">
    <property type="match status" value="1"/>
</dbReference>
<keyword evidence="1" id="KW-0697">Rotamase</keyword>
<sequence length="201" mass="20861">MSPAAIPRASPHARAAPLSSRSASRVSRRRVVAYPPVLVGSSLLFLSDCSRARGADLPNAEMEIVASTQPNKGKGASASAGDFVVIAFVAKLDDNRVIQATAKRPVAFVLGGAPFGYVTEGLMQAVVGMQVGAKRTVIVPSVLAFGENGAVIPPSACDGPLCDKSVGEEAPIVVPSNARITYDVELLKLVPARSVPKTMVR</sequence>
<dbReference type="EMBL" id="BNJQ01000002">
    <property type="protein sequence ID" value="GHP01792.1"/>
    <property type="molecule type" value="Genomic_DNA"/>
</dbReference>
<dbReference type="PANTHER" id="PTHR47598">
    <property type="entry name" value="PEPTIDYL-PROLYL CIS-TRANS ISOMERASE FKBP17-2, CHLOROPLASTIC"/>
    <property type="match status" value="1"/>
</dbReference>
<proteinExistence type="predicted"/>
<reference evidence="4" key="1">
    <citation type="submission" date="2020-10" db="EMBL/GenBank/DDBJ databases">
        <title>Unveiling of a novel bifunctional photoreceptor, Dualchrome1, isolated from a cosmopolitan green alga.</title>
        <authorList>
            <person name="Suzuki S."/>
            <person name="Kawachi M."/>
        </authorList>
    </citation>
    <scope>NUCLEOTIDE SEQUENCE</scope>
    <source>
        <strain evidence="4">NIES 2893</strain>
    </source>
</reference>
<dbReference type="Proteomes" id="UP000660262">
    <property type="component" value="Unassembled WGS sequence"/>
</dbReference>
<name>A0A830H5J7_9CHLO</name>
<dbReference type="EC" id="5.2.1.8" evidence="1"/>